<proteinExistence type="predicted"/>
<reference evidence="1" key="1">
    <citation type="submission" date="2021-06" db="EMBL/GenBank/DDBJ databases">
        <authorList>
            <person name="Kallberg Y."/>
            <person name="Tangrot J."/>
            <person name="Rosling A."/>
        </authorList>
    </citation>
    <scope>NUCLEOTIDE SEQUENCE</scope>
    <source>
        <strain evidence="1">IL203A</strain>
    </source>
</reference>
<feature type="non-terminal residue" evidence="1">
    <location>
        <position position="54"/>
    </location>
</feature>
<organism evidence="1 2">
    <name type="scientific">Dentiscutata heterogama</name>
    <dbReference type="NCBI Taxonomy" id="1316150"/>
    <lineage>
        <taxon>Eukaryota</taxon>
        <taxon>Fungi</taxon>
        <taxon>Fungi incertae sedis</taxon>
        <taxon>Mucoromycota</taxon>
        <taxon>Glomeromycotina</taxon>
        <taxon>Glomeromycetes</taxon>
        <taxon>Diversisporales</taxon>
        <taxon>Gigasporaceae</taxon>
        <taxon>Dentiscutata</taxon>
    </lineage>
</organism>
<keyword evidence="2" id="KW-1185">Reference proteome</keyword>
<feature type="non-terminal residue" evidence="1">
    <location>
        <position position="1"/>
    </location>
</feature>
<dbReference type="EMBL" id="CAJVPU010025442">
    <property type="protein sequence ID" value="CAG8696292.1"/>
    <property type="molecule type" value="Genomic_DNA"/>
</dbReference>
<gene>
    <name evidence="1" type="ORF">DHETER_LOCUS11524</name>
</gene>
<sequence>FVVDYLNTKKKPQKELISKFLESRSFIFVRLSSNYLEEDATAQNVMVVRYCYKT</sequence>
<accession>A0ACA9P7M9</accession>
<protein>
    <submittedName>
        <fullName evidence="1">4187_t:CDS:1</fullName>
    </submittedName>
</protein>
<name>A0ACA9P7M9_9GLOM</name>
<comment type="caution">
    <text evidence="1">The sequence shown here is derived from an EMBL/GenBank/DDBJ whole genome shotgun (WGS) entry which is preliminary data.</text>
</comment>
<evidence type="ECO:0000313" key="1">
    <source>
        <dbReference type="EMBL" id="CAG8696292.1"/>
    </source>
</evidence>
<dbReference type="Proteomes" id="UP000789702">
    <property type="component" value="Unassembled WGS sequence"/>
</dbReference>
<evidence type="ECO:0000313" key="2">
    <source>
        <dbReference type="Proteomes" id="UP000789702"/>
    </source>
</evidence>